<dbReference type="InterPro" id="IPR000873">
    <property type="entry name" value="AMP-dep_synth/lig_dom"/>
</dbReference>
<dbReference type="EMBL" id="KN837133">
    <property type="protein sequence ID" value="KIJ41947.1"/>
    <property type="molecule type" value="Genomic_DNA"/>
</dbReference>
<dbReference type="Pfam" id="PF07993">
    <property type="entry name" value="NAD_binding_4"/>
    <property type="match status" value="1"/>
</dbReference>
<dbReference type="PANTHER" id="PTHR43439:SF2">
    <property type="entry name" value="ENZYME, PUTATIVE (JCVI)-RELATED"/>
    <property type="match status" value="1"/>
</dbReference>
<feature type="compositionally biased region" description="Polar residues" evidence="3">
    <location>
        <begin position="7"/>
        <end position="19"/>
    </location>
</feature>
<dbReference type="SUPFAM" id="SSF56801">
    <property type="entry name" value="Acetyl-CoA synthetase-like"/>
    <property type="match status" value="1"/>
</dbReference>
<sequence length="1112" mass="122918">MDRSLPSHPQTQALSSNTFRPPPLDGSLTLPELYEWHLEHSSEHRLFVFADDEGDVRTIKWPEAVHAVHVGAKLVRKRLGNEPHSANPPIVVILAPSDTITYFVLLMAIMRANYIAFPISPRNSAAAVAHLVSKTGVKHILLGQEQSMQDLANEMTEILKTQYPSVALPQISPIPLFQDLFDQPVINMDDLPIERKSPDDIVIYLHSSGSTAFPKPIPWTNHRFAQLALIPYFGERDQTDLVWSIHTIPMFHGMGILQLCWTASTGTVMAAFEPKSPAVVPTADGLFKAAAATNSGLIFCVPAIIEAWSRNPIYVKWLATRTGVLFGGGPLNKMAGDSMTAQGVNIFILYGSTEGGIVSPVLPGEVGFDWDYFTFPENISPEMIPHGNNTFELVMLTNPFCKPSVINIKIRGIEAYATSDLFTPHPTKPGYWRVYGRTDDQIMHNTGEKTNPGPLENMLNQDPHVISSVMFGRGYFQAGIIVDPKPEFKFNPDDELKVAAFRNKIWPTVQKMNAFAPQQSRLFKEVSQTSISQFHMIMVVNPSKPFQYTAKNTARRQVIINDYNEEIEALYASVEASTQANIPPPEEWNIVSTTDFVRTIVNKVLVHKVKDNDDIFNHGCDSLQATWIRNSLLRALRDSARIDTREAVENFVYDHPSINALSLYMVSVASGVVTTGTQSEKMDKVSAMQAIVTKYTADLPASNSISAGPESAAAQSGHIVLVTGTTGALGCYLLAELASRANITRIYALNRPSKQDESLLERQRKALVDRGLDATTVLTSPKIYLLEADVTMPGFGIPSHIYNEVHASVTHIIHNSWTVDFNLALSSFEPSIRGLRYLVDFALTSPLPILPKLIYTSSIGVFQNVPEQGKGNPLPEDAVAADVAVGTGYTESKWVSEQILGKVWETTPLKPLTVRVGQLCGGPNGAWNTREWLPSLVHSATVVKCLPTEDKDVTWIPLNIAANGLVDFIDAELEATRVVHLIHPRPVPWARLAEILSTKLEIPLVPFSTWIEELEILSNSMKNSIAPPDRNVDPSVELLRQIPALRILSFLKNMSQLVEISGDAFGFPKLAVSNAINLSATLSNPGLQQLGEKDVGLWLNYWRRARLLKDKV</sequence>
<keyword evidence="2" id="KW-0597">Phosphoprotein</keyword>
<evidence type="ECO:0000259" key="5">
    <source>
        <dbReference type="Pfam" id="PF07993"/>
    </source>
</evidence>
<gene>
    <name evidence="6" type="ORF">M422DRAFT_229444</name>
</gene>
<protein>
    <recommendedName>
        <fullName evidence="8">Polyketide synthase phosphopantetheine-binding domain-containing protein</fullName>
    </recommendedName>
</protein>
<keyword evidence="1" id="KW-0596">Phosphopantetheine</keyword>
<dbReference type="InterPro" id="IPR013120">
    <property type="entry name" value="FAR_NAD-bd"/>
</dbReference>
<feature type="region of interest" description="Disordered" evidence="3">
    <location>
        <begin position="1"/>
        <end position="23"/>
    </location>
</feature>
<name>A0A0C9VK11_SPHS4</name>
<feature type="domain" description="Thioester reductase (TE)" evidence="5">
    <location>
        <begin position="722"/>
        <end position="963"/>
    </location>
</feature>
<evidence type="ECO:0000313" key="6">
    <source>
        <dbReference type="EMBL" id="KIJ41947.1"/>
    </source>
</evidence>
<evidence type="ECO:0000259" key="4">
    <source>
        <dbReference type="Pfam" id="PF00501"/>
    </source>
</evidence>
<evidence type="ECO:0008006" key="8">
    <source>
        <dbReference type="Google" id="ProtNLM"/>
    </source>
</evidence>
<dbReference type="InterPro" id="IPR051414">
    <property type="entry name" value="Adenylate-forming_Reductase"/>
</dbReference>
<dbReference type="SUPFAM" id="SSF51735">
    <property type="entry name" value="NAD(P)-binding Rossmann-fold domains"/>
    <property type="match status" value="1"/>
</dbReference>
<evidence type="ECO:0000256" key="3">
    <source>
        <dbReference type="SAM" id="MobiDB-lite"/>
    </source>
</evidence>
<dbReference type="Pfam" id="PF23562">
    <property type="entry name" value="AMP-binding_C_3"/>
    <property type="match status" value="1"/>
</dbReference>
<feature type="domain" description="AMP-dependent synthetase/ligase" evidence="4">
    <location>
        <begin position="44"/>
        <end position="361"/>
    </location>
</feature>
<evidence type="ECO:0000256" key="2">
    <source>
        <dbReference type="ARBA" id="ARBA00022553"/>
    </source>
</evidence>
<dbReference type="HOGENOM" id="CLU_002220_1_0_1"/>
<dbReference type="InterPro" id="IPR042099">
    <property type="entry name" value="ANL_N_sf"/>
</dbReference>
<organism evidence="6 7">
    <name type="scientific">Sphaerobolus stellatus (strain SS14)</name>
    <dbReference type="NCBI Taxonomy" id="990650"/>
    <lineage>
        <taxon>Eukaryota</taxon>
        <taxon>Fungi</taxon>
        <taxon>Dikarya</taxon>
        <taxon>Basidiomycota</taxon>
        <taxon>Agaricomycotina</taxon>
        <taxon>Agaricomycetes</taxon>
        <taxon>Phallomycetidae</taxon>
        <taxon>Geastrales</taxon>
        <taxon>Sphaerobolaceae</taxon>
        <taxon>Sphaerobolus</taxon>
    </lineage>
</organism>
<proteinExistence type="predicted"/>
<dbReference type="Proteomes" id="UP000054279">
    <property type="component" value="Unassembled WGS sequence"/>
</dbReference>
<evidence type="ECO:0000313" key="7">
    <source>
        <dbReference type="Proteomes" id="UP000054279"/>
    </source>
</evidence>
<dbReference type="PANTHER" id="PTHR43439">
    <property type="entry name" value="PHENYLACETATE-COENZYME A LIGASE"/>
    <property type="match status" value="1"/>
</dbReference>
<accession>A0A0C9VK11</accession>
<dbReference type="AlphaFoldDB" id="A0A0C9VK11"/>
<evidence type="ECO:0000256" key="1">
    <source>
        <dbReference type="ARBA" id="ARBA00022450"/>
    </source>
</evidence>
<dbReference type="Pfam" id="PF00501">
    <property type="entry name" value="AMP-binding"/>
    <property type="match status" value="1"/>
</dbReference>
<dbReference type="InterPro" id="IPR036291">
    <property type="entry name" value="NAD(P)-bd_dom_sf"/>
</dbReference>
<dbReference type="Gene3D" id="3.40.50.12780">
    <property type="entry name" value="N-terminal domain of ligase-like"/>
    <property type="match status" value="1"/>
</dbReference>
<dbReference type="Gene3D" id="3.40.50.720">
    <property type="entry name" value="NAD(P)-binding Rossmann-like Domain"/>
    <property type="match status" value="1"/>
</dbReference>
<dbReference type="OrthoDB" id="429813at2759"/>
<keyword evidence="7" id="KW-1185">Reference proteome</keyword>
<reference evidence="6 7" key="1">
    <citation type="submission" date="2014-06" db="EMBL/GenBank/DDBJ databases">
        <title>Evolutionary Origins and Diversification of the Mycorrhizal Mutualists.</title>
        <authorList>
            <consortium name="DOE Joint Genome Institute"/>
            <consortium name="Mycorrhizal Genomics Consortium"/>
            <person name="Kohler A."/>
            <person name="Kuo A."/>
            <person name="Nagy L.G."/>
            <person name="Floudas D."/>
            <person name="Copeland A."/>
            <person name="Barry K.W."/>
            <person name="Cichocki N."/>
            <person name="Veneault-Fourrey C."/>
            <person name="LaButti K."/>
            <person name="Lindquist E.A."/>
            <person name="Lipzen A."/>
            <person name="Lundell T."/>
            <person name="Morin E."/>
            <person name="Murat C."/>
            <person name="Riley R."/>
            <person name="Ohm R."/>
            <person name="Sun H."/>
            <person name="Tunlid A."/>
            <person name="Henrissat B."/>
            <person name="Grigoriev I.V."/>
            <person name="Hibbett D.S."/>
            <person name="Martin F."/>
        </authorList>
    </citation>
    <scope>NUCLEOTIDE SEQUENCE [LARGE SCALE GENOMIC DNA]</scope>
    <source>
        <strain evidence="6 7">SS14</strain>
    </source>
</reference>